<dbReference type="Pfam" id="PF07228">
    <property type="entry name" value="SpoIIE"/>
    <property type="match status" value="1"/>
</dbReference>
<evidence type="ECO:0000313" key="4">
    <source>
        <dbReference type="EMBL" id="MBM7621165.1"/>
    </source>
</evidence>
<feature type="transmembrane region" description="Helical" evidence="2">
    <location>
        <begin position="116"/>
        <end position="137"/>
    </location>
</feature>
<evidence type="ECO:0000256" key="1">
    <source>
        <dbReference type="ARBA" id="ARBA00022801"/>
    </source>
</evidence>
<dbReference type="InterPro" id="IPR001932">
    <property type="entry name" value="PPM-type_phosphatase-like_dom"/>
</dbReference>
<feature type="transmembrane region" description="Helical" evidence="2">
    <location>
        <begin position="48"/>
        <end position="71"/>
    </location>
</feature>
<keyword evidence="1" id="KW-0378">Hydrolase</keyword>
<dbReference type="SMART" id="SM00331">
    <property type="entry name" value="PP2C_SIG"/>
    <property type="match status" value="1"/>
</dbReference>
<keyword evidence="2" id="KW-1133">Transmembrane helix</keyword>
<dbReference type="NCBIfam" id="TIGR00229">
    <property type="entry name" value="sensory_box"/>
    <property type="match status" value="1"/>
</dbReference>
<dbReference type="InterPro" id="IPR052016">
    <property type="entry name" value="Bact_Sigma-Reg"/>
</dbReference>
<keyword evidence="2" id="KW-0472">Membrane</keyword>
<dbReference type="InterPro" id="IPR033425">
    <property type="entry name" value="MASE3"/>
</dbReference>
<dbReference type="PANTHER" id="PTHR43156">
    <property type="entry name" value="STAGE II SPORULATION PROTEIN E-RELATED"/>
    <property type="match status" value="1"/>
</dbReference>
<dbReference type="InterPro" id="IPR035965">
    <property type="entry name" value="PAS-like_dom_sf"/>
</dbReference>
<dbReference type="CDD" id="cd00130">
    <property type="entry name" value="PAS"/>
    <property type="match status" value="1"/>
</dbReference>
<dbReference type="SUPFAM" id="SSF55785">
    <property type="entry name" value="PYP-like sensor domain (PAS domain)"/>
    <property type="match status" value="1"/>
</dbReference>
<comment type="caution">
    <text evidence="4">The sequence shown here is derived from an EMBL/GenBank/DDBJ whole genome shotgun (WGS) entry which is preliminary data.</text>
</comment>
<dbReference type="Pfam" id="PF13426">
    <property type="entry name" value="PAS_9"/>
    <property type="match status" value="1"/>
</dbReference>
<sequence>MDITGHQVEFPIVSSWFWLSARLTETVLFVVLVSKMDKQPNTPDFRQILITLTILFTAGVSIILFTLSPILPPLSQNRELTSWSYWFISIITLIHIAIFIQAIFRTKRGLHQDTEYIAPASMFLIFSTLTSLSQFFITDWSNFVSNIFKVVGYIYLFRLVFIRYGERPFQELEEMSATYKRLLNSVVEGIYGIDKEGKVTFINEPASRMLGYREDELLGRVCHPIIHHTKFDGSDYPMEECPICHAAISEEHTYAPNELFWNKRGESFPVEYFTRPIYENGQAKGTIVTFLDLTDKKKLESLEVQHQHMKHEVALAASVQQSLLTALPDFPDGVDIGYLSIPFNELNGDFYTLYPKEDEISIAIADVCGKGIPAAIQMTMMKYAMEQGNTPDHALTEINRFSNQYMDDTSFITMLAGTYHIGTRLFHYSSAGHEPALHYQHRERRFIELSTTGPILGIMPEMEYQTKSTLLDPGDFIILYTDGMIERKENLDDSNKIIKESFLKLDISKSAQEITQELFDLINERQPFPIQDDQTLILLKAENREISI</sequence>
<dbReference type="InterPro" id="IPR000014">
    <property type="entry name" value="PAS"/>
</dbReference>
<dbReference type="PROSITE" id="PS50112">
    <property type="entry name" value="PAS"/>
    <property type="match status" value="1"/>
</dbReference>
<feature type="transmembrane region" description="Helical" evidence="2">
    <location>
        <begin position="16"/>
        <end position="36"/>
    </location>
</feature>
<evidence type="ECO:0000313" key="5">
    <source>
        <dbReference type="Proteomes" id="UP000737402"/>
    </source>
</evidence>
<gene>
    <name evidence="4" type="ORF">JOC95_003038</name>
</gene>
<evidence type="ECO:0000256" key="2">
    <source>
        <dbReference type="SAM" id="Phobius"/>
    </source>
</evidence>
<keyword evidence="2" id="KW-0812">Transmembrane</keyword>
<dbReference type="InterPro" id="IPR036457">
    <property type="entry name" value="PPM-type-like_dom_sf"/>
</dbReference>
<dbReference type="EMBL" id="JAFBED010000006">
    <property type="protein sequence ID" value="MBM7621165.1"/>
    <property type="molecule type" value="Genomic_DNA"/>
</dbReference>
<dbReference type="Gene3D" id="3.60.40.10">
    <property type="entry name" value="PPM-type phosphatase domain"/>
    <property type="match status" value="1"/>
</dbReference>
<dbReference type="SUPFAM" id="SSF81606">
    <property type="entry name" value="PP2C-like"/>
    <property type="match status" value="1"/>
</dbReference>
<keyword evidence="5" id="KW-1185">Reference proteome</keyword>
<feature type="transmembrane region" description="Helical" evidence="2">
    <location>
        <begin position="83"/>
        <end position="104"/>
    </location>
</feature>
<protein>
    <submittedName>
        <fullName evidence="4">PAS domain S-box-containing protein</fullName>
    </submittedName>
</protein>
<dbReference type="Pfam" id="PF17159">
    <property type="entry name" value="MASE3"/>
    <property type="match status" value="1"/>
</dbReference>
<proteinExistence type="predicted"/>
<reference evidence="4 5" key="1">
    <citation type="submission" date="2021-01" db="EMBL/GenBank/DDBJ databases">
        <title>Genomic Encyclopedia of Type Strains, Phase IV (KMG-IV): sequencing the most valuable type-strain genomes for metagenomic binning, comparative biology and taxonomic classification.</title>
        <authorList>
            <person name="Goeker M."/>
        </authorList>
    </citation>
    <scope>NUCLEOTIDE SEQUENCE [LARGE SCALE GENOMIC DNA]</scope>
    <source>
        <strain evidence="4 5">DSM 25879</strain>
    </source>
</reference>
<dbReference type="Gene3D" id="3.30.450.20">
    <property type="entry name" value="PAS domain"/>
    <property type="match status" value="1"/>
</dbReference>
<name>A0ABS2P2M2_9BACI</name>
<accession>A0ABS2P2M2</accession>
<evidence type="ECO:0000259" key="3">
    <source>
        <dbReference type="PROSITE" id="PS50112"/>
    </source>
</evidence>
<dbReference type="SMART" id="SM00091">
    <property type="entry name" value="PAS"/>
    <property type="match status" value="1"/>
</dbReference>
<feature type="domain" description="PAS" evidence="3">
    <location>
        <begin position="175"/>
        <end position="220"/>
    </location>
</feature>
<dbReference type="PANTHER" id="PTHR43156:SF15">
    <property type="entry name" value="PHOSPHOSERINE PHOSPHATASE RSBU"/>
    <property type="match status" value="1"/>
</dbReference>
<dbReference type="Proteomes" id="UP000737402">
    <property type="component" value="Unassembled WGS sequence"/>
</dbReference>
<organism evidence="4 5">
    <name type="scientific">Sutcliffiella tianshenii</name>
    <dbReference type="NCBI Taxonomy" id="1463404"/>
    <lineage>
        <taxon>Bacteria</taxon>
        <taxon>Bacillati</taxon>
        <taxon>Bacillota</taxon>
        <taxon>Bacilli</taxon>
        <taxon>Bacillales</taxon>
        <taxon>Bacillaceae</taxon>
        <taxon>Sutcliffiella</taxon>
    </lineage>
</organism>